<reference evidence="2" key="2">
    <citation type="submission" date="2015-06" db="UniProtKB">
        <authorList>
            <consortium name="EnsemblProtists"/>
        </authorList>
    </citation>
    <scope>IDENTIFICATION</scope>
    <source>
        <strain evidence="2">Emoy2</strain>
    </source>
</reference>
<evidence type="ECO:0000256" key="1">
    <source>
        <dbReference type="SAM" id="MobiDB-lite"/>
    </source>
</evidence>
<dbReference type="Proteomes" id="UP000011713">
    <property type="component" value="Unassembled WGS sequence"/>
</dbReference>
<keyword evidence="3" id="KW-1185">Reference proteome</keyword>
<sequence>MAHDRSSSLRSFTVRGTSPDVRSGRAGREWRWDPVPCLSLWQTWTTSASSNLESPTWQETRRKTRSTWTHMCGERMMTPSGSALNKQRLPREKAGASLDVEWSQRSVYLLAPSLTICGIGTCRGDRRWKKRGRSELKEQMVSSEAWQGRTDCFGDGRMTNRWCFFFLTI</sequence>
<name>M4B645_HYAAE</name>
<evidence type="ECO:0000313" key="3">
    <source>
        <dbReference type="Proteomes" id="UP000011713"/>
    </source>
</evidence>
<reference evidence="3" key="1">
    <citation type="journal article" date="2010" name="Science">
        <title>Signatures of adaptation to obligate biotrophy in the Hyaloperonospora arabidopsidis genome.</title>
        <authorList>
            <person name="Baxter L."/>
            <person name="Tripathy S."/>
            <person name="Ishaque N."/>
            <person name="Boot N."/>
            <person name="Cabral A."/>
            <person name="Kemen E."/>
            <person name="Thines M."/>
            <person name="Ah-Fong A."/>
            <person name="Anderson R."/>
            <person name="Badejoko W."/>
            <person name="Bittner-Eddy P."/>
            <person name="Boore J.L."/>
            <person name="Chibucos M.C."/>
            <person name="Coates M."/>
            <person name="Dehal P."/>
            <person name="Delehaunty K."/>
            <person name="Dong S."/>
            <person name="Downton P."/>
            <person name="Dumas B."/>
            <person name="Fabro G."/>
            <person name="Fronick C."/>
            <person name="Fuerstenberg S.I."/>
            <person name="Fulton L."/>
            <person name="Gaulin E."/>
            <person name="Govers F."/>
            <person name="Hughes L."/>
            <person name="Humphray S."/>
            <person name="Jiang R.H."/>
            <person name="Judelson H."/>
            <person name="Kamoun S."/>
            <person name="Kyung K."/>
            <person name="Meijer H."/>
            <person name="Minx P."/>
            <person name="Morris P."/>
            <person name="Nelson J."/>
            <person name="Phuntumart V."/>
            <person name="Qutob D."/>
            <person name="Rehmany A."/>
            <person name="Rougon-Cardoso A."/>
            <person name="Ryden P."/>
            <person name="Torto-Alalibo T."/>
            <person name="Studholme D."/>
            <person name="Wang Y."/>
            <person name="Win J."/>
            <person name="Wood J."/>
            <person name="Clifton S.W."/>
            <person name="Rogers J."/>
            <person name="Van den Ackerveken G."/>
            <person name="Jones J.D."/>
            <person name="McDowell J.M."/>
            <person name="Beynon J."/>
            <person name="Tyler B.M."/>
        </authorList>
    </citation>
    <scope>NUCLEOTIDE SEQUENCE [LARGE SCALE GENOMIC DNA]</scope>
    <source>
        <strain evidence="3">Emoy2</strain>
    </source>
</reference>
<dbReference type="InParanoid" id="M4B645"/>
<dbReference type="EnsemblProtists" id="HpaT801746">
    <property type="protein sequence ID" value="HpaP801746"/>
    <property type="gene ID" value="HpaG801746"/>
</dbReference>
<dbReference type="EMBL" id="JH598461">
    <property type="status" value="NOT_ANNOTATED_CDS"/>
    <property type="molecule type" value="Genomic_DNA"/>
</dbReference>
<organism evidence="2 3">
    <name type="scientific">Hyaloperonospora arabidopsidis (strain Emoy2)</name>
    <name type="common">Downy mildew agent</name>
    <name type="synonym">Peronospora arabidopsidis</name>
    <dbReference type="NCBI Taxonomy" id="559515"/>
    <lineage>
        <taxon>Eukaryota</taxon>
        <taxon>Sar</taxon>
        <taxon>Stramenopiles</taxon>
        <taxon>Oomycota</taxon>
        <taxon>Peronosporomycetes</taxon>
        <taxon>Peronosporales</taxon>
        <taxon>Peronosporaceae</taxon>
        <taxon>Hyaloperonospora</taxon>
    </lineage>
</organism>
<proteinExistence type="predicted"/>
<dbReference type="VEuPathDB" id="FungiDB:HpaG801746"/>
<dbReference type="AlphaFoldDB" id="M4B645"/>
<accession>M4B645</accession>
<evidence type="ECO:0000313" key="2">
    <source>
        <dbReference type="EnsemblProtists" id="HpaP801746"/>
    </source>
</evidence>
<feature type="region of interest" description="Disordered" evidence="1">
    <location>
        <begin position="1"/>
        <end position="26"/>
    </location>
</feature>
<protein>
    <submittedName>
        <fullName evidence="2">Uncharacterized protein</fullName>
    </submittedName>
</protein>
<dbReference type="HOGENOM" id="CLU_1581524_0_0_1"/>